<comment type="similarity">
    <text evidence="5">Belongs to the zinc-containing alcohol dehydrogenase family.</text>
</comment>
<dbReference type="InterPro" id="IPR013149">
    <property type="entry name" value="ADH-like_C"/>
</dbReference>
<evidence type="ECO:0000313" key="7">
    <source>
        <dbReference type="EMBL" id="KAJ5105809.1"/>
    </source>
</evidence>
<dbReference type="EMBL" id="JAPMSZ010000004">
    <property type="protein sequence ID" value="KAJ5105809.1"/>
    <property type="molecule type" value="Genomic_DNA"/>
</dbReference>
<protein>
    <submittedName>
        <fullName evidence="7">Polyketide synthase enoylreductase</fullName>
    </submittedName>
</protein>
<dbReference type="InterPro" id="IPR011032">
    <property type="entry name" value="GroES-like_sf"/>
</dbReference>
<evidence type="ECO:0000313" key="8">
    <source>
        <dbReference type="Proteomes" id="UP001141434"/>
    </source>
</evidence>
<keyword evidence="2 5" id="KW-0479">Metal-binding</keyword>
<dbReference type="OrthoDB" id="442947at2759"/>
<proteinExistence type="inferred from homology"/>
<dbReference type="Gene3D" id="3.40.50.720">
    <property type="entry name" value="NAD(P)-binding Rossmann-like Domain"/>
    <property type="match status" value="1"/>
</dbReference>
<dbReference type="Proteomes" id="UP001141434">
    <property type="component" value="Unassembled WGS sequence"/>
</dbReference>
<keyword evidence="3 5" id="KW-0862">Zinc</keyword>
<evidence type="ECO:0000256" key="2">
    <source>
        <dbReference type="ARBA" id="ARBA00022723"/>
    </source>
</evidence>
<dbReference type="InterPro" id="IPR013154">
    <property type="entry name" value="ADH-like_N"/>
</dbReference>
<keyword evidence="8" id="KW-1185">Reference proteome</keyword>
<dbReference type="InterPro" id="IPR020843">
    <property type="entry name" value="ER"/>
</dbReference>
<dbReference type="PANTHER" id="PTHR42813">
    <property type="entry name" value="ZINC-TYPE ALCOHOL DEHYDROGENASE-LIKE"/>
    <property type="match status" value="1"/>
</dbReference>
<comment type="cofactor">
    <cofactor evidence="1 5">
        <name>Zn(2+)</name>
        <dbReference type="ChEBI" id="CHEBI:29105"/>
    </cofactor>
</comment>
<accession>A0A9W9KGM1</accession>
<organism evidence="7 8">
    <name type="scientific">Penicillium alfredii</name>
    <dbReference type="NCBI Taxonomy" id="1506179"/>
    <lineage>
        <taxon>Eukaryota</taxon>
        <taxon>Fungi</taxon>
        <taxon>Dikarya</taxon>
        <taxon>Ascomycota</taxon>
        <taxon>Pezizomycotina</taxon>
        <taxon>Eurotiomycetes</taxon>
        <taxon>Eurotiomycetidae</taxon>
        <taxon>Eurotiales</taxon>
        <taxon>Aspergillaceae</taxon>
        <taxon>Penicillium</taxon>
    </lineage>
</organism>
<dbReference type="InterPro" id="IPR002328">
    <property type="entry name" value="ADH_Zn_CS"/>
</dbReference>
<dbReference type="Pfam" id="PF00107">
    <property type="entry name" value="ADH_zinc_N"/>
    <property type="match status" value="1"/>
</dbReference>
<dbReference type="InterPro" id="IPR036291">
    <property type="entry name" value="NAD(P)-bd_dom_sf"/>
</dbReference>
<evidence type="ECO:0000256" key="5">
    <source>
        <dbReference type="RuleBase" id="RU361277"/>
    </source>
</evidence>
<dbReference type="PROSITE" id="PS00059">
    <property type="entry name" value="ADH_ZINC"/>
    <property type="match status" value="1"/>
</dbReference>
<reference evidence="7" key="2">
    <citation type="journal article" date="2023" name="IMA Fungus">
        <title>Comparative genomic study of the Penicillium genus elucidates a diverse pangenome and 15 lateral gene transfer events.</title>
        <authorList>
            <person name="Petersen C."/>
            <person name="Sorensen T."/>
            <person name="Nielsen M.R."/>
            <person name="Sondergaard T.E."/>
            <person name="Sorensen J.L."/>
            <person name="Fitzpatrick D.A."/>
            <person name="Frisvad J.C."/>
            <person name="Nielsen K.L."/>
        </authorList>
    </citation>
    <scope>NUCLEOTIDE SEQUENCE</scope>
    <source>
        <strain evidence="7">IBT 34128</strain>
    </source>
</reference>
<dbReference type="GeneID" id="81392906"/>
<comment type="caution">
    <text evidence="7">The sequence shown here is derived from an EMBL/GenBank/DDBJ whole genome shotgun (WGS) entry which is preliminary data.</text>
</comment>
<evidence type="ECO:0000259" key="6">
    <source>
        <dbReference type="SMART" id="SM00829"/>
    </source>
</evidence>
<dbReference type="SMART" id="SM00829">
    <property type="entry name" value="PKS_ER"/>
    <property type="match status" value="1"/>
</dbReference>
<dbReference type="RefSeq" id="XP_056514805.1">
    <property type="nucleotide sequence ID" value="XM_056653738.1"/>
</dbReference>
<dbReference type="SUPFAM" id="SSF51735">
    <property type="entry name" value="NAD(P)-binding Rossmann-fold domains"/>
    <property type="match status" value="1"/>
</dbReference>
<dbReference type="AlphaFoldDB" id="A0A9W9KGM1"/>
<evidence type="ECO:0000256" key="1">
    <source>
        <dbReference type="ARBA" id="ARBA00001947"/>
    </source>
</evidence>
<dbReference type="SUPFAM" id="SSF50129">
    <property type="entry name" value="GroES-like"/>
    <property type="match status" value="1"/>
</dbReference>
<gene>
    <name evidence="7" type="ORF">NUU61_003156</name>
</gene>
<evidence type="ECO:0000256" key="4">
    <source>
        <dbReference type="ARBA" id="ARBA00023002"/>
    </source>
</evidence>
<evidence type="ECO:0000256" key="3">
    <source>
        <dbReference type="ARBA" id="ARBA00022833"/>
    </source>
</evidence>
<dbReference type="GO" id="GO:0008270">
    <property type="term" value="F:zinc ion binding"/>
    <property type="evidence" value="ECO:0007669"/>
    <property type="project" value="InterPro"/>
</dbReference>
<dbReference type="Pfam" id="PF08240">
    <property type="entry name" value="ADH_N"/>
    <property type="match status" value="1"/>
</dbReference>
<name>A0A9W9KGM1_9EURO</name>
<feature type="domain" description="Enoyl reductase (ER)" evidence="6">
    <location>
        <begin position="7"/>
        <end position="341"/>
    </location>
</feature>
<dbReference type="PANTHER" id="PTHR42813:SF2">
    <property type="entry name" value="DEHYDROGENASE, ZINC-CONTAINING, PUTATIVE (AFU_ORTHOLOGUE AFUA_2G02810)-RELATED"/>
    <property type="match status" value="1"/>
</dbReference>
<dbReference type="Gene3D" id="3.90.180.10">
    <property type="entry name" value="Medium-chain alcohol dehydrogenases, catalytic domain"/>
    <property type="match status" value="1"/>
</dbReference>
<sequence>MRHVFVEDLKTFSLQETPNPTIQSPTDVIVKVTATTICGSDVHVIDGDFGTSWGFPLGHEFVGTIQEVGTDVKTVKVGDRVVASAGVWCGQCDKCRSFQIQSCAQFGIYGTGKIGGGLPGAQAEFVRVPVADNNLAAIPDDVSDAQALTVGDILATGWTAVENAYSENATLVVFGAGPVGLSAIHTALLKNFSQIIAIDVLADRLEVAKKLGAAHVINGATENTAERVMELTNGRGAKAIIDAAGAKASINTWVAVAAPDARISMVGIPSGPVEMPLTMLQLKGVTIWMGLANTARPRMEYLLESIQNKTLDPSPIFTETIEFGKIETALQEFIARKPGLIKPLIVFG</sequence>
<reference evidence="7" key="1">
    <citation type="submission" date="2022-11" db="EMBL/GenBank/DDBJ databases">
        <authorList>
            <person name="Petersen C."/>
        </authorList>
    </citation>
    <scope>NUCLEOTIDE SEQUENCE</scope>
    <source>
        <strain evidence="7">IBT 34128</strain>
    </source>
</reference>
<keyword evidence="4" id="KW-0560">Oxidoreductase</keyword>
<dbReference type="GO" id="GO:0016491">
    <property type="term" value="F:oxidoreductase activity"/>
    <property type="evidence" value="ECO:0007669"/>
    <property type="project" value="UniProtKB-KW"/>
</dbReference>